<feature type="transmembrane region" description="Helical" evidence="1">
    <location>
        <begin position="234"/>
        <end position="256"/>
    </location>
</feature>
<sequence>MLTAGRRTRATLAYLWTCWKLNLAGAMEFRTSFLLMAGMMVLNNFVWIFFWSLFFQRFDVVNGWTLQDVMMLWAVSAGGFGVAATLFGNMTRLATLIANGQLDVYLVQPKPVLPSVLASRMSVTAIGDAAFSVMLYVMFGDGSWLGFAKYALAHLVAASIFLFFLVIMHSLAFWIGNAEGLTGQMFNALLSVSTYPTDIFKGWARVIVFTAVPAGFISYMPIGLMRGAVQWDFLLGALGMSAALAAGGTWFFYAGLRRYSSGNMMAMRS</sequence>
<dbReference type="RefSeq" id="WP_138195663.1">
    <property type="nucleotide sequence ID" value="NZ_VCIW01000012.1"/>
</dbReference>
<feature type="transmembrane region" description="Helical" evidence="1">
    <location>
        <begin position="70"/>
        <end position="91"/>
    </location>
</feature>
<name>A0A5R9G3M8_9BACL</name>
<feature type="transmembrane region" description="Helical" evidence="1">
    <location>
        <begin position="151"/>
        <end position="175"/>
    </location>
</feature>
<dbReference type="Pfam" id="PF06182">
    <property type="entry name" value="ABC2_membrane_6"/>
    <property type="match status" value="1"/>
</dbReference>
<dbReference type="PANTHER" id="PTHR36833">
    <property type="entry name" value="SLR0610 PROTEIN-RELATED"/>
    <property type="match status" value="1"/>
</dbReference>
<gene>
    <name evidence="2" type="ORF">FE782_18205</name>
</gene>
<dbReference type="EMBL" id="VCIW01000012">
    <property type="protein sequence ID" value="TLS50977.1"/>
    <property type="molecule type" value="Genomic_DNA"/>
</dbReference>
<evidence type="ECO:0000256" key="1">
    <source>
        <dbReference type="SAM" id="Phobius"/>
    </source>
</evidence>
<proteinExistence type="predicted"/>
<comment type="caution">
    <text evidence="2">The sequence shown here is derived from an EMBL/GenBank/DDBJ whole genome shotgun (WGS) entry which is preliminary data.</text>
</comment>
<evidence type="ECO:0000313" key="3">
    <source>
        <dbReference type="Proteomes" id="UP000309676"/>
    </source>
</evidence>
<keyword evidence="1" id="KW-1133">Transmembrane helix</keyword>
<reference evidence="2 3" key="1">
    <citation type="submission" date="2019-05" db="EMBL/GenBank/DDBJ databases">
        <authorList>
            <person name="Narsing Rao M.P."/>
            <person name="Li W.J."/>
        </authorList>
    </citation>
    <scope>NUCLEOTIDE SEQUENCE [LARGE SCALE GENOMIC DNA]</scope>
    <source>
        <strain evidence="2 3">SYSU_K30003</strain>
    </source>
</reference>
<dbReference type="Proteomes" id="UP000309676">
    <property type="component" value="Unassembled WGS sequence"/>
</dbReference>
<protein>
    <recommendedName>
        <fullName evidence="4">ABC transporter permease</fullName>
    </recommendedName>
</protein>
<accession>A0A5R9G3M8</accession>
<evidence type="ECO:0008006" key="4">
    <source>
        <dbReference type="Google" id="ProtNLM"/>
    </source>
</evidence>
<keyword evidence="1" id="KW-0812">Transmembrane</keyword>
<dbReference type="InterPro" id="IPR010390">
    <property type="entry name" value="ABC-2_transporter-like"/>
</dbReference>
<organism evidence="2 3">
    <name type="scientific">Paenibacillus antri</name>
    <dbReference type="NCBI Taxonomy" id="2582848"/>
    <lineage>
        <taxon>Bacteria</taxon>
        <taxon>Bacillati</taxon>
        <taxon>Bacillota</taxon>
        <taxon>Bacilli</taxon>
        <taxon>Bacillales</taxon>
        <taxon>Paenibacillaceae</taxon>
        <taxon>Paenibacillus</taxon>
    </lineage>
</organism>
<feature type="transmembrane region" description="Helical" evidence="1">
    <location>
        <begin position="112"/>
        <end position="139"/>
    </location>
</feature>
<feature type="transmembrane region" description="Helical" evidence="1">
    <location>
        <begin position="203"/>
        <end position="222"/>
    </location>
</feature>
<dbReference type="OrthoDB" id="9788195at2"/>
<keyword evidence="1" id="KW-0472">Membrane</keyword>
<dbReference type="AlphaFoldDB" id="A0A5R9G3M8"/>
<feature type="transmembrane region" description="Helical" evidence="1">
    <location>
        <begin position="33"/>
        <end position="50"/>
    </location>
</feature>
<dbReference type="PANTHER" id="PTHR36833:SF1">
    <property type="entry name" value="INTEGRAL MEMBRANE TRANSPORT PROTEIN"/>
    <property type="match status" value="1"/>
</dbReference>
<evidence type="ECO:0000313" key="2">
    <source>
        <dbReference type="EMBL" id="TLS50977.1"/>
    </source>
</evidence>
<keyword evidence="3" id="KW-1185">Reference proteome</keyword>